<organism evidence="1 2">
    <name type="scientific">Caenispirillum bisanense</name>
    <dbReference type="NCBI Taxonomy" id="414052"/>
    <lineage>
        <taxon>Bacteria</taxon>
        <taxon>Pseudomonadati</taxon>
        <taxon>Pseudomonadota</taxon>
        <taxon>Alphaproteobacteria</taxon>
        <taxon>Rhodospirillales</taxon>
        <taxon>Novispirillaceae</taxon>
        <taxon>Caenispirillum</taxon>
    </lineage>
</organism>
<evidence type="ECO:0008006" key="3">
    <source>
        <dbReference type="Google" id="ProtNLM"/>
    </source>
</evidence>
<evidence type="ECO:0000313" key="1">
    <source>
        <dbReference type="EMBL" id="SOE00663.1"/>
    </source>
</evidence>
<proteinExistence type="predicted"/>
<evidence type="ECO:0000313" key="2">
    <source>
        <dbReference type="Proteomes" id="UP000219621"/>
    </source>
</evidence>
<dbReference type="AlphaFoldDB" id="A0A286GYS0"/>
<keyword evidence="2" id="KW-1185">Reference proteome</keyword>
<gene>
    <name evidence="1" type="ORF">SAMN05421508_11388</name>
</gene>
<name>A0A286GYS0_9PROT</name>
<protein>
    <recommendedName>
        <fullName evidence="3">Mu-like prophage I protein</fullName>
    </recommendedName>
</protein>
<accession>A0A286GYS0</accession>
<dbReference type="Proteomes" id="UP000219621">
    <property type="component" value="Unassembled WGS sequence"/>
</dbReference>
<dbReference type="OrthoDB" id="9816412at2"/>
<sequence>MSVPTPVIEIFAAGTHTAMSGQQLAFAEADLQATADGYDPALHQAPVVIGHPKTDDPAYGWVSSVAAADGRMTAHLDQLDPAFAEAVQAGRYKKVSAAFWSPKAPGNPKPGIYYLKHVGFLGAKAPAVKGLAPVQFAGDDEGVVTVEFAEGAATLWRVSAALRSIGRILGALRDRMIETDGVEATKKLVDEWDLDRITSIAGELEGAADAEQTPAYAAPDTQEAPVTTKVPAAPAAANPPTADDVAARERDLATREAAFAERQARADAETTVAALVAAGKVLPRDQGFLVAFMAGLDDAGTVEFAEGDQTVKRPRREAFAKFLDGLPRIVEFAELAGPEGAAADLVEFAGADGLAVDQADLAVHARAVEYQRQNPGTDYLTAVKAVGRK</sequence>
<dbReference type="RefSeq" id="WP_097281314.1">
    <property type="nucleotide sequence ID" value="NZ_OCNJ01000013.1"/>
</dbReference>
<dbReference type="EMBL" id="OCNJ01000013">
    <property type="protein sequence ID" value="SOE00663.1"/>
    <property type="molecule type" value="Genomic_DNA"/>
</dbReference>
<reference evidence="1 2" key="1">
    <citation type="submission" date="2017-09" db="EMBL/GenBank/DDBJ databases">
        <authorList>
            <person name="Ehlers B."/>
            <person name="Leendertz F.H."/>
        </authorList>
    </citation>
    <scope>NUCLEOTIDE SEQUENCE [LARGE SCALE GENOMIC DNA]</scope>
    <source>
        <strain evidence="1 2">USBA 140</strain>
    </source>
</reference>